<evidence type="ECO:0000313" key="2">
    <source>
        <dbReference type="EMBL" id="QDU54378.1"/>
    </source>
</evidence>
<dbReference type="InterPro" id="IPR010982">
    <property type="entry name" value="Lambda_DNA-bd_dom_sf"/>
</dbReference>
<dbReference type="InterPro" id="IPR001387">
    <property type="entry name" value="Cro/C1-type_HTH"/>
</dbReference>
<evidence type="ECO:0000259" key="1">
    <source>
        <dbReference type="PROSITE" id="PS50943"/>
    </source>
</evidence>
<sequence>MLTQTMINEIRMLLAEEKLSQRQIATRLGVSRGTVNNLATALQTTRTQRSEVDHSGVQRIGRCPHCGARVQLPCVACQARAYRRRQHHRRGFCSASVGLEYDPPWVA</sequence>
<feature type="domain" description="HTH cro/C1-type" evidence="1">
    <location>
        <begin position="10"/>
        <end position="38"/>
    </location>
</feature>
<keyword evidence="3" id="KW-1185">Reference proteome</keyword>
<protein>
    <recommendedName>
        <fullName evidence="1">HTH cro/C1-type domain-containing protein</fullName>
    </recommendedName>
</protein>
<dbReference type="PROSITE" id="PS50943">
    <property type="entry name" value="HTH_CROC1"/>
    <property type="match status" value="1"/>
</dbReference>
<dbReference type="AlphaFoldDB" id="A0A518AI21"/>
<proteinExistence type="predicted"/>
<dbReference type="Gene3D" id="1.10.260.40">
    <property type="entry name" value="lambda repressor-like DNA-binding domains"/>
    <property type="match status" value="1"/>
</dbReference>
<dbReference type="Proteomes" id="UP000315750">
    <property type="component" value="Chromosome"/>
</dbReference>
<gene>
    <name evidence="2" type="ORF">Pan181_05590</name>
</gene>
<dbReference type="OrthoDB" id="292488at2"/>
<organism evidence="2 3">
    <name type="scientific">Aeoliella mucimassa</name>
    <dbReference type="NCBI Taxonomy" id="2527972"/>
    <lineage>
        <taxon>Bacteria</taxon>
        <taxon>Pseudomonadati</taxon>
        <taxon>Planctomycetota</taxon>
        <taxon>Planctomycetia</taxon>
        <taxon>Pirellulales</taxon>
        <taxon>Lacipirellulaceae</taxon>
        <taxon>Aeoliella</taxon>
    </lineage>
</organism>
<evidence type="ECO:0000313" key="3">
    <source>
        <dbReference type="Proteomes" id="UP000315750"/>
    </source>
</evidence>
<dbReference type="Pfam" id="PF13412">
    <property type="entry name" value="HTH_24"/>
    <property type="match status" value="1"/>
</dbReference>
<dbReference type="GO" id="GO:0003677">
    <property type="term" value="F:DNA binding"/>
    <property type="evidence" value="ECO:0007669"/>
    <property type="project" value="InterPro"/>
</dbReference>
<dbReference type="KEGG" id="amuc:Pan181_05590"/>
<dbReference type="EMBL" id="CP036278">
    <property type="protein sequence ID" value="QDU54378.1"/>
    <property type="molecule type" value="Genomic_DNA"/>
</dbReference>
<reference evidence="2 3" key="1">
    <citation type="submission" date="2019-02" db="EMBL/GenBank/DDBJ databases">
        <title>Deep-cultivation of Planctomycetes and their phenomic and genomic characterization uncovers novel biology.</title>
        <authorList>
            <person name="Wiegand S."/>
            <person name="Jogler M."/>
            <person name="Boedeker C."/>
            <person name="Pinto D."/>
            <person name="Vollmers J."/>
            <person name="Rivas-Marin E."/>
            <person name="Kohn T."/>
            <person name="Peeters S.H."/>
            <person name="Heuer A."/>
            <person name="Rast P."/>
            <person name="Oberbeckmann S."/>
            <person name="Bunk B."/>
            <person name="Jeske O."/>
            <person name="Meyerdierks A."/>
            <person name="Storesund J.E."/>
            <person name="Kallscheuer N."/>
            <person name="Luecker S."/>
            <person name="Lage O.M."/>
            <person name="Pohl T."/>
            <person name="Merkel B.J."/>
            <person name="Hornburger P."/>
            <person name="Mueller R.-W."/>
            <person name="Bruemmer F."/>
            <person name="Labrenz M."/>
            <person name="Spormann A.M."/>
            <person name="Op den Camp H."/>
            <person name="Overmann J."/>
            <person name="Amann R."/>
            <person name="Jetten M.S.M."/>
            <person name="Mascher T."/>
            <person name="Medema M.H."/>
            <person name="Devos D.P."/>
            <person name="Kaster A.-K."/>
            <person name="Ovreas L."/>
            <person name="Rohde M."/>
            <person name="Galperin M.Y."/>
            <person name="Jogler C."/>
        </authorList>
    </citation>
    <scope>NUCLEOTIDE SEQUENCE [LARGE SCALE GENOMIC DNA]</scope>
    <source>
        <strain evidence="2 3">Pan181</strain>
    </source>
</reference>
<name>A0A518AI21_9BACT</name>
<dbReference type="CDD" id="cd00093">
    <property type="entry name" value="HTH_XRE"/>
    <property type="match status" value="1"/>
</dbReference>
<dbReference type="SUPFAM" id="SSF47413">
    <property type="entry name" value="lambda repressor-like DNA-binding domains"/>
    <property type="match status" value="1"/>
</dbReference>
<accession>A0A518AI21</accession>